<sequence>MILKIVVLIFSFFKLSHSLPLSTNSRWIVDEATSNRVKLTCGNWPSHLEPMIAEGLEKKPLSYIVKEIVSMGFNCVRFTYATYMFTRHGYSNLSVRESLNKFSLNDAKNGFAKNNPEFLDMSVVDVHKSVVDELGKNNVMVILDNHVSKPGWCCNKYDGNGFFGDQFFDPQEWIQGWKTAATRYKGNSNVVAMSMRNELRGPRENENDWYKYMEECATTIHEANSNVLIIFSGLSFDTNLRFLKTRPVTVNIPNKLVYEYHWYSFGEDNTWVTNTNARCAQRTQAAIYNSLFLLTQENPVPLFLSEFGLDLRGGNEKENRYFTCLLATLVELDIDWALWTLQGSYILREGMVELDEVYGTFDFNWDYARNKTTLERLQLPMRLNQDSNFKNSKSFIMFHPHSGKCVNIGEDNNVRGASCDSSGRWSHQGDGSPIMLEGVAGCLQATGEGRPVSVSKDCSTQGSTWKSVSASRLQLASQDKEGYHLCLEYDPMYSTIVTKRCLCIQQDNLSDLSTCDANPQIQWFKFVPTNT</sequence>
<dbReference type="PANTHER" id="PTHR31263:SF68">
    <property type="entry name" value="GLYCOSIDE HYDROLASE FAMILY 5 DOMAIN-CONTAINING PROTEIN"/>
    <property type="match status" value="1"/>
</dbReference>
<keyword evidence="8" id="KW-1185">Reference proteome</keyword>
<keyword evidence="3 4" id="KW-0326">Glycosidase</keyword>
<protein>
    <recommendedName>
        <fullName evidence="6">Glycoside hydrolase family 5 domain-containing protein</fullName>
    </recommendedName>
</protein>
<dbReference type="SUPFAM" id="SSF51445">
    <property type="entry name" value="(Trans)glycosidases"/>
    <property type="match status" value="1"/>
</dbReference>
<organism evidence="7 8">
    <name type="scientific">Lithospermum erythrorhizon</name>
    <name type="common">Purple gromwell</name>
    <name type="synonym">Lithospermum officinale var. erythrorhizon</name>
    <dbReference type="NCBI Taxonomy" id="34254"/>
    <lineage>
        <taxon>Eukaryota</taxon>
        <taxon>Viridiplantae</taxon>
        <taxon>Streptophyta</taxon>
        <taxon>Embryophyta</taxon>
        <taxon>Tracheophyta</taxon>
        <taxon>Spermatophyta</taxon>
        <taxon>Magnoliopsida</taxon>
        <taxon>eudicotyledons</taxon>
        <taxon>Gunneridae</taxon>
        <taxon>Pentapetalae</taxon>
        <taxon>asterids</taxon>
        <taxon>lamiids</taxon>
        <taxon>Boraginales</taxon>
        <taxon>Boraginaceae</taxon>
        <taxon>Boraginoideae</taxon>
        <taxon>Lithospermeae</taxon>
        <taxon>Lithospermum</taxon>
    </lineage>
</organism>
<dbReference type="EMBL" id="BAABME010001702">
    <property type="protein sequence ID" value="GAA0151030.1"/>
    <property type="molecule type" value="Genomic_DNA"/>
</dbReference>
<comment type="caution">
    <text evidence="7">The sequence shown here is derived from an EMBL/GenBank/DDBJ whole genome shotgun (WGS) entry which is preliminary data.</text>
</comment>
<keyword evidence="5" id="KW-0732">Signal</keyword>
<dbReference type="InterPro" id="IPR001547">
    <property type="entry name" value="Glyco_hydro_5"/>
</dbReference>
<evidence type="ECO:0000313" key="8">
    <source>
        <dbReference type="Proteomes" id="UP001454036"/>
    </source>
</evidence>
<dbReference type="InterPro" id="IPR035992">
    <property type="entry name" value="Ricin_B-like_lectins"/>
</dbReference>
<dbReference type="Proteomes" id="UP001454036">
    <property type="component" value="Unassembled WGS sequence"/>
</dbReference>
<gene>
    <name evidence="7" type="ORF">LIER_09838</name>
</gene>
<feature type="chain" id="PRO_5043461368" description="Glycoside hydrolase family 5 domain-containing protein" evidence="5">
    <location>
        <begin position="19"/>
        <end position="531"/>
    </location>
</feature>
<evidence type="ECO:0000256" key="2">
    <source>
        <dbReference type="ARBA" id="ARBA00022801"/>
    </source>
</evidence>
<dbReference type="InterPro" id="IPR017853">
    <property type="entry name" value="GH"/>
</dbReference>
<name>A0AAV3PHA9_LITER</name>
<reference evidence="7 8" key="1">
    <citation type="submission" date="2024-01" db="EMBL/GenBank/DDBJ databases">
        <title>The complete chloroplast genome sequence of Lithospermum erythrorhizon: insights into the phylogenetic relationship among Boraginaceae species and the maternal lineages of purple gromwells.</title>
        <authorList>
            <person name="Okada T."/>
            <person name="Watanabe K."/>
        </authorList>
    </citation>
    <scope>NUCLEOTIDE SEQUENCE [LARGE SCALE GENOMIC DNA]</scope>
</reference>
<dbReference type="GO" id="GO:0004553">
    <property type="term" value="F:hydrolase activity, hydrolyzing O-glycosyl compounds"/>
    <property type="evidence" value="ECO:0007669"/>
    <property type="project" value="InterPro"/>
</dbReference>
<dbReference type="Pfam" id="PF00150">
    <property type="entry name" value="Cellulase"/>
    <property type="match status" value="1"/>
</dbReference>
<evidence type="ECO:0000259" key="6">
    <source>
        <dbReference type="Pfam" id="PF00150"/>
    </source>
</evidence>
<comment type="similarity">
    <text evidence="1 4">Belongs to the glycosyl hydrolase 5 (cellulase A) family.</text>
</comment>
<keyword evidence="2 4" id="KW-0378">Hydrolase</keyword>
<proteinExistence type="inferred from homology"/>
<dbReference type="SUPFAM" id="SSF50370">
    <property type="entry name" value="Ricin B-like lectins"/>
    <property type="match status" value="1"/>
</dbReference>
<evidence type="ECO:0000256" key="1">
    <source>
        <dbReference type="ARBA" id="ARBA00005641"/>
    </source>
</evidence>
<dbReference type="AlphaFoldDB" id="A0AAV3PHA9"/>
<feature type="domain" description="Glycoside hydrolase family 5" evidence="6">
    <location>
        <begin position="60"/>
        <end position="342"/>
    </location>
</feature>
<evidence type="ECO:0000256" key="5">
    <source>
        <dbReference type="SAM" id="SignalP"/>
    </source>
</evidence>
<evidence type="ECO:0000256" key="4">
    <source>
        <dbReference type="RuleBase" id="RU361153"/>
    </source>
</evidence>
<accession>A0AAV3PHA9</accession>
<dbReference type="Gene3D" id="3.20.20.80">
    <property type="entry name" value="Glycosidases"/>
    <property type="match status" value="1"/>
</dbReference>
<dbReference type="PANTHER" id="PTHR31263">
    <property type="entry name" value="CELLULASE FAMILY PROTEIN (AFU_ORTHOLOGUE AFUA_5G14560)"/>
    <property type="match status" value="1"/>
</dbReference>
<feature type="signal peptide" evidence="5">
    <location>
        <begin position="1"/>
        <end position="18"/>
    </location>
</feature>
<dbReference type="GO" id="GO:0000272">
    <property type="term" value="P:polysaccharide catabolic process"/>
    <property type="evidence" value="ECO:0007669"/>
    <property type="project" value="InterPro"/>
</dbReference>
<evidence type="ECO:0000256" key="3">
    <source>
        <dbReference type="ARBA" id="ARBA00023295"/>
    </source>
</evidence>
<evidence type="ECO:0000313" key="7">
    <source>
        <dbReference type="EMBL" id="GAA0151030.1"/>
    </source>
</evidence>